<dbReference type="GO" id="GO:0046872">
    <property type="term" value="F:metal ion binding"/>
    <property type="evidence" value="ECO:0007669"/>
    <property type="project" value="UniProtKB-KW"/>
</dbReference>
<keyword evidence="7 14" id="KW-0808">Transferase</keyword>
<dbReference type="CDD" id="cd02007">
    <property type="entry name" value="TPP_DXS"/>
    <property type="match status" value="1"/>
</dbReference>
<evidence type="ECO:0000313" key="14">
    <source>
        <dbReference type="EMBL" id="HIZ14623.1"/>
    </source>
</evidence>
<dbReference type="Pfam" id="PF02780">
    <property type="entry name" value="Transketolase_C"/>
    <property type="match status" value="1"/>
</dbReference>
<dbReference type="EMBL" id="DXCC01000004">
    <property type="protein sequence ID" value="HIZ14623.1"/>
    <property type="molecule type" value="Genomic_DNA"/>
</dbReference>
<evidence type="ECO:0000256" key="11">
    <source>
        <dbReference type="ARBA" id="ARBA00023052"/>
    </source>
</evidence>
<dbReference type="InterPro" id="IPR049557">
    <property type="entry name" value="Transketolase_CS"/>
</dbReference>
<dbReference type="Pfam" id="PF13292">
    <property type="entry name" value="DXP_synthase_N"/>
    <property type="match status" value="1"/>
</dbReference>
<comment type="cofactor">
    <cofactor evidence="1">
        <name>Mg(2+)</name>
        <dbReference type="ChEBI" id="CHEBI:18420"/>
    </cofactor>
</comment>
<keyword evidence="12" id="KW-0414">Isoprene biosynthesis</keyword>
<dbReference type="GO" id="GO:0016114">
    <property type="term" value="P:terpenoid biosynthetic process"/>
    <property type="evidence" value="ECO:0007669"/>
    <property type="project" value="InterPro"/>
</dbReference>
<dbReference type="NCBIfam" id="NF008968">
    <property type="entry name" value="PRK12315.1"/>
    <property type="match status" value="1"/>
</dbReference>
<evidence type="ECO:0000256" key="12">
    <source>
        <dbReference type="ARBA" id="ARBA00023229"/>
    </source>
</evidence>
<dbReference type="GO" id="GO:0008661">
    <property type="term" value="F:1-deoxy-D-xylulose-5-phosphate synthase activity"/>
    <property type="evidence" value="ECO:0007669"/>
    <property type="project" value="UniProtKB-EC"/>
</dbReference>
<reference evidence="14" key="2">
    <citation type="submission" date="2021-04" db="EMBL/GenBank/DDBJ databases">
        <authorList>
            <person name="Gilroy R."/>
        </authorList>
    </citation>
    <scope>NUCLEOTIDE SEQUENCE</scope>
    <source>
        <strain evidence="14">ChiHjej11B10-19426</strain>
    </source>
</reference>
<dbReference type="Proteomes" id="UP000824014">
    <property type="component" value="Unassembled WGS sequence"/>
</dbReference>
<name>A0A9D2IKN4_9BACT</name>
<dbReference type="InterPro" id="IPR005475">
    <property type="entry name" value="Transketolase-like_Pyr-bd"/>
</dbReference>
<dbReference type="GO" id="GO:0019288">
    <property type="term" value="P:isopentenyl diphosphate biosynthetic process, methylerythritol 4-phosphate pathway"/>
    <property type="evidence" value="ECO:0007669"/>
    <property type="project" value="TreeGrafter"/>
</dbReference>
<dbReference type="FunFam" id="3.40.50.970:FF:000010">
    <property type="entry name" value="1-deoxy-D-xylulose-5-phosphate synthase"/>
    <property type="match status" value="1"/>
</dbReference>
<dbReference type="EC" id="2.2.1.7" evidence="6"/>
<reference evidence="14" key="1">
    <citation type="journal article" date="2021" name="PeerJ">
        <title>Extensive microbial diversity within the chicken gut microbiome revealed by metagenomics and culture.</title>
        <authorList>
            <person name="Gilroy R."/>
            <person name="Ravi A."/>
            <person name="Getino M."/>
            <person name="Pursley I."/>
            <person name="Horton D.L."/>
            <person name="Alikhan N.F."/>
            <person name="Baker D."/>
            <person name="Gharbi K."/>
            <person name="Hall N."/>
            <person name="Watson M."/>
            <person name="Adriaenssens E.M."/>
            <person name="Foster-Nyarko E."/>
            <person name="Jarju S."/>
            <person name="Secka A."/>
            <person name="Antonio M."/>
            <person name="Oren A."/>
            <person name="Chaudhuri R.R."/>
            <person name="La Ragione R."/>
            <person name="Hildebrand F."/>
            <person name="Pallen M.J."/>
        </authorList>
    </citation>
    <scope>NUCLEOTIDE SEQUENCE</scope>
    <source>
        <strain evidence="14">ChiHjej11B10-19426</strain>
    </source>
</reference>
<evidence type="ECO:0000256" key="4">
    <source>
        <dbReference type="ARBA" id="ARBA00011081"/>
    </source>
</evidence>
<evidence type="ECO:0000259" key="13">
    <source>
        <dbReference type="SMART" id="SM00861"/>
    </source>
</evidence>
<comment type="caution">
    <text evidence="14">The sequence shown here is derived from an EMBL/GenBank/DDBJ whole genome shotgun (WGS) entry which is preliminary data.</text>
</comment>
<keyword evidence="11" id="KW-0786">Thiamine pyrophosphate</keyword>
<evidence type="ECO:0000256" key="7">
    <source>
        <dbReference type="ARBA" id="ARBA00022679"/>
    </source>
</evidence>
<comment type="subunit">
    <text evidence="5">Homodimer.</text>
</comment>
<dbReference type="Gene3D" id="3.40.50.920">
    <property type="match status" value="1"/>
</dbReference>
<gene>
    <name evidence="14" type="ORF">H9816_01730</name>
</gene>
<dbReference type="PANTHER" id="PTHR43322:SF1">
    <property type="entry name" value="1-DEOXY-D-XYLULOSE-5-PHOSPHATE SYNTHASE"/>
    <property type="match status" value="1"/>
</dbReference>
<evidence type="ECO:0000313" key="15">
    <source>
        <dbReference type="Proteomes" id="UP000824014"/>
    </source>
</evidence>
<evidence type="ECO:0000256" key="10">
    <source>
        <dbReference type="ARBA" id="ARBA00022977"/>
    </source>
</evidence>
<comment type="similarity">
    <text evidence="4">Belongs to the transketolase family. DXPS subfamily.</text>
</comment>
<dbReference type="InterPro" id="IPR005477">
    <property type="entry name" value="Dxylulose-5-P_synthase"/>
</dbReference>
<feature type="domain" description="Transketolase-like pyrimidine-binding" evidence="13">
    <location>
        <begin position="278"/>
        <end position="443"/>
    </location>
</feature>
<dbReference type="PROSITE" id="PS00801">
    <property type="entry name" value="TRANSKETOLASE_1"/>
    <property type="match status" value="1"/>
</dbReference>
<sequence length="585" mass="63853">MYIEKIHGPQDVKRLTVGEMETLAAEIRKALLEKLSAHGGHIGPNLGMVEATVALHYVFDSPHDRIVFDVSHQSYAHKMLTGRAEAFLDPARYDEVSGYTNPAESEHDCFTIGHTSTSVSLACGLAKARDLRGGHENVIAVIGDGSLSGGEAFEGLSNAGEMGTNLIVVVNDNEMSIAENHGGLYGNLRRLRESGGRDACNYFRALGLDYLYVGQGNDLEALIAAFRQVKDTPRPTVVHIHTQKGKGYVPAERDRERFHWGMPFNLATGEPKVAPQGEDYSELTGRFLLDAMRHDPRLVAITSGTPAVMGFSPERRREAGARFVDVGIAEEHAVALSSGIAAGGGRPVWGVYSSFIQRTYDQLSQDLCINNNPAVIAVFAGGVLGMNDETHLGFFDIPLLANIPNLVYLAPTCREEYFAMLGWAIRQTDHPVAVRVPDGGVVTSGATFETEYGALNRYLVTQRGSRVAILGLGNFYGLGEAAARRIEAATGIRPTLVNPRYITGVDEALLEPLRTDHEVVVTLEDGVLDGGFGEKIARWYGPTSMRVVCRGVRKEFADRYDARELLRANRLTEEQIAEDVMALLR</sequence>
<dbReference type="SMART" id="SM00861">
    <property type="entry name" value="Transket_pyr"/>
    <property type="match status" value="1"/>
</dbReference>
<dbReference type="CDD" id="cd07033">
    <property type="entry name" value="TPP_PYR_DXS_TK_like"/>
    <property type="match status" value="1"/>
</dbReference>
<evidence type="ECO:0000256" key="8">
    <source>
        <dbReference type="ARBA" id="ARBA00022723"/>
    </source>
</evidence>
<protein>
    <recommendedName>
        <fullName evidence="6">1-deoxy-D-xylulose-5-phosphate synthase</fullName>
        <ecNumber evidence="6">2.2.1.7</ecNumber>
    </recommendedName>
</protein>
<dbReference type="PANTHER" id="PTHR43322">
    <property type="entry name" value="1-D-DEOXYXYLULOSE 5-PHOSPHATE SYNTHASE-RELATED"/>
    <property type="match status" value="1"/>
</dbReference>
<comment type="pathway">
    <text evidence="3">Metabolic intermediate biosynthesis; 1-deoxy-D-xylulose 5-phosphate biosynthesis; 1-deoxy-D-xylulose 5-phosphate from D-glyceraldehyde 3-phosphate and pyruvate: step 1/1.</text>
</comment>
<dbReference type="Gene3D" id="3.40.50.970">
    <property type="match status" value="2"/>
</dbReference>
<organism evidence="14 15">
    <name type="scientific">Candidatus Tidjanibacter faecipullorum</name>
    <dbReference type="NCBI Taxonomy" id="2838766"/>
    <lineage>
        <taxon>Bacteria</taxon>
        <taxon>Pseudomonadati</taxon>
        <taxon>Bacteroidota</taxon>
        <taxon>Bacteroidia</taxon>
        <taxon>Bacteroidales</taxon>
        <taxon>Rikenellaceae</taxon>
        <taxon>Tidjanibacter</taxon>
    </lineage>
</organism>
<evidence type="ECO:0000256" key="5">
    <source>
        <dbReference type="ARBA" id="ARBA00011738"/>
    </source>
</evidence>
<evidence type="ECO:0000256" key="6">
    <source>
        <dbReference type="ARBA" id="ARBA00013150"/>
    </source>
</evidence>
<evidence type="ECO:0000256" key="3">
    <source>
        <dbReference type="ARBA" id="ARBA00004980"/>
    </source>
</evidence>
<comment type="cofactor">
    <cofactor evidence="2">
        <name>thiamine diphosphate</name>
        <dbReference type="ChEBI" id="CHEBI:58937"/>
    </cofactor>
</comment>
<dbReference type="GO" id="GO:0009228">
    <property type="term" value="P:thiamine biosynthetic process"/>
    <property type="evidence" value="ECO:0007669"/>
    <property type="project" value="UniProtKB-KW"/>
</dbReference>
<dbReference type="GO" id="GO:0005829">
    <property type="term" value="C:cytosol"/>
    <property type="evidence" value="ECO:0007669"/>
    <property type="project" value="TreeGrafter"/>
</dbReference>
<dbReference type="InterPro" id="IPR009014">
    <property type="entry name" value="Transketo_C/PFOR_II"/>
</dbReference>
<dbReference type="Pfam" id="PF02779">
    <property type="entry name" value="Transket_pyr"/>
    <property type="match status" value="1"/>
</dbReference>
<evidence type="ECO:0000256" key="2">
    <source>
        <dbReference type="ARBA" id="ARBA00001964"/>
    </source>
</evidence>
<dbReference type="SUPFAM" id="SSF52518">
    <property type="entry name" value="Thiamin diphosphate-binding fold (THDP-binding)"/>
    <property type="match status" value="2"/>
</dbReference>
<dbReference type="SUPFAM" id="SSF52922">
    <property type="entry name" value="TK C-terminal domain-like"/>
    <property type="match status" value="1"/>
</dbReference>
<dbReference type="NCBIfam" id="NF003933">
    <property type="entry name" value="PRK05444.2-2"/>
    <property type="match status" value="1"/>
</dbReference>
<accession>A0A9D2IKN4</accession>
<keyword evidence="8" id="KW-0479">Metal-binding</keyword>
<evidence type="ECO:0000256" key="9">
    <source>
        <dbReference type="ARBA" id="ARBA00022842"/>
    </source>
</evidence>
<dbReference type="InterPro" id="IPR029061">
    <property type="entry name" value="THDP-binding"/>
</dbReference>
<evidence type="ECO:0000256" key="1">
    <source>
        <dbReference type="ARBA" id="ARBA00001946"/>
    </source>
</evidence>
<proteinExistence type="inferred from homology"/>
<dbReference type="InterPro" id="IPR033248">
    <property type="entry name" value="Transketolase_C"/>
</dbReference>
<keyword evidence="10" id="KW-0784">Thiamine biosynthesis</keyword>
<dbReference type="AlphaFoldDB" id="A0A9D2IKN4"/>
<keyword evidence="9" id="KW-0460">Magnesium</keyword>